<proteinExistence type="predicted"/>
<reference evidence="1" key="1">
    <citation type="submission" date="2019-03" db="EMBL/GenBank/DDBJ databases">
        <title>Lake Tanganyika Metagenome-Assembled Genomes (MAGs).</title>
        <authorList>
            <person name="Tran P."/>
        </authorList>
    </citation>
    <scope>NUCLEOTIDE SEQUENCE</scope>
    <source>
        <strain evidence="1">M_DeepCast_50m_m2_156</strain>
    </source>
</reference>
<name>A0A8T4CB19_9ARCH</name>
<evidence type="ECO:0000313" key="1">
    <source>
        <dbReference type="EMBL" id="MBM3282148.1"/>
    </source>
</evidence>
<comment type="caution">
    <text evidence="1">The sequence shown here is derived from an EMBL/GenBank/DDBJ whole genome shotgun (WGS) entry which is preliminary data.</text>
</comment>
<gene>
    <name evidence="1" type="ORF">FJY86_02295</name>
</gene>
<accession>A0A8T4CB19</accession>
<dbReference type="EMBL" id="VGJJ01000012">
    <property type="protein sequence ID" value="MBM3282148.1"/>
    <property type="molecule type" value="Genomic_DNA"/>
</dbReference>
<dbReference type="AlphaFoldDB" id="A0A8T4CB19"/>
<sequence length="141" mass="15217">MRGFVIAVDALVSLAVLFVIITLAFDAASSADTSLRQENALRVFAEHAALTLEQSQLLARSVILNNTTSIRTYINGWPLSICGSVTVFPSPDVNTPTFIVTKSGCTLNSAQTEIVRHSFMVPSPPDVNMYVMEVSTWPGSP</sequence>
<evidence type="ECO:0000313" key="2">
    <source>
        <dbReference type="Proteomes" id="UP000774699"/>
    </source>
</evidence>
<organism evidence="1 2">
    <name type="scientific">Candidatus Iainarchaeum sp</name>
    <dbReference type="NCBI Taxonomy" id="3101447"/>
    <lineage>
        <taxon>Archaea</taxon>
        <taxon>Candidatus Iainarchaeota</taxon>
        <taxon>Candidatus Iainarchaeia</taxon>
        <taxon>Candidatus Iainarchaeales</taxon>
        <taxon>Candidatus Iainarchaeaceae</taxon>
        <taxon>Candidatus Iainarchaeum</taxon>
    </lineage>
</organism>
<protein>
    <submittedName>
        <fullName evidence="1">Uncharacterized protein</fullName>
    </submittedName>
</protein>
<dbReference type="Proteomes" id="UP000774699">
    <property type="component" value="Unassembled WGS sequence"/>
</dbReference>